<dbReference type="InterPro" id="IPR027417">
    <property type="entry name" value="P-loop_NTPase"/>
</dbReference>
<keyword evidence="3 6" id="KW-0347">Helicase</keyword>
<reference evidence="6 7" key="1">
    <citation type="journal article" date="2017" name="Gigascience">
        <title>Draft genome of the honey bee ectoparasitic mite, Tropilaelaps mercedesae, is shaped by the parasitic life history.</title>
        <authorList>
            <person name="Dong X."/>
            <person name="Armstrong S.D."/>
            <person name="Xia D."/>
            <person name="Makepeace B.L."/>
            <person name="Darby A.C."/>
            <person name="Kadowaki T."/>
        </authorList>
    </citation>
    <scope>NUCLEOTIDE SEQUENCE [LARGE SCALE GENOMIC DNA]</scope>
    <source>
        <strain evidence="6">Wuxi-XJTLU</strain>
    </source>
</reference>
<dbReference type="InterPro" id="IPR050534">
    <property type="entry name" value="Coronavir_polyprotein_1ab"/>
</dbReference>
<evidence type="ECO:0000256" key="2">
    <source>
        <dbReference type="ARBA" id="ARBA00022801"/>
    </source>
</evidence>
<dbReference type="PANTHER" id="PTHR43788">
    <property type="entry name" value="DNA2/NAM7 HELICASE FAMILY MEMBER"/>
    <property type="match status" value="1"/>
</dbReference>
<keyword evidence="2" id="KW-0378">Hydrolase</keyword>
<evidence type="ECO:0000256" key="1">
    <source>
        <dbReference type="ARBA" id="ARBA00022741"/>
    </source>
</evidence>
<dbReference type="GO" id="GO:0005524">
    <property type="term" value="F:ATP binding"/>
    <property type="evidence" value="ECO:0007669"/>
    <property type="project" value="UniProtKB-KW"/>
</dbReference>
<comment type="caution">
    <text evidence="6">The sequence shown here is derived from an EMBL/GenBank/DDBJ whole genome shotgun (WGS) entry which is preliminary data.</text>
</comment>
<name>A0A1V9XWJ2_9ACAR</name>
<dbReference type="InParanoid" id="A0A1V9XWJ2"/>
<evidence type="ECO:0000256" key="3">
    <source>
        <dbReference type="ARBA" id="ARBA00022806"/>
    </source>
</evidence>
<gene>
    <name evidence="6" type="ORF">BIW11_02855</name>
</gene>
<sequence length="159" mass="17294">MLAKRFLLVGDPEQLPPVILSKDARRLGLEECLFKRILRKDGSNLVVLNQQYRMNSEIMALCNQLVYEGQLQCGNHEVAQQTLRVKGNVSNQADSSTVADLKNGSLSSWEQRCVSTKLLDSVVFVDASGASEQEGNGGVGGLSNPGESNLASLYLQLVL</sequence>
<organism evidence="6 7">
    <name type="scientific">Tropilaelaps mercedesae</name>
    <dbReference type="NCBI Taxonomy" id="418985"/>
    <lineage>
        <taxon>Eukaryota</taxon>
        <taxon>Metazoa</taxon>
        <taxon>Ecdysozoa</taxon>
        <taxon>Arthropoda</taxon>
        <taxon>Chelicerata</taxon>
        <taxon>Arachnida</taxon>
        <taxon>Acari</taxon>
        <taxon>Parasitiformes</taxon>
        <taxon>Mesostigmata</taxon>
        <taxon>Gamasina</taxon>
        <taxon>Dermanyssoidea</taxon>
        <taxon>Laelapidae</taxon>
        <taxon>Tropilaelaps</taxon>
    </lineage>
</organism>
<dbReference type="AlphaFoldDB" id="A0A1V9XWJ2"/>
<dbReference type="InterPro" id="IPR041679">
    <property type="entry name" value="DNA2/NAM7-like_C"/>
</dbReference>
<dbReference type="GO" id="GO:0043139">
    <property type="term" value="F:5'-3' DNA helicase activity"/>
    <property type="evidence" value="ECO:0007669"/>
    <property type="project" value="TreeGrafter"/>
</dbReference>
<evidence type="ECO:0000313" key="6">
    <source>
        <dbReference type="EMBL" id="OQR77802.1"/>
    </source>
</evidence>
<dbReference type="STRING" id="418985.A0A1V9XWJ2"/>
<dbReference type="EMBL" id="MNPL01003047">
    <property type="protein sequence ID" value="OQR77802.1"/>
    <property type="molecule type" value="Genomic_DNA"/>
</dbReference>
<dbReference type="PANTHER" id="PTHR43788:SF8">
    <property type="entry name" value="DNA-BINDING PROTEIN SMUBP-2"/>
    <property type="match status" value="1"/>
</dbReference>
<keyword evidence="7" id="KW-1185">Reference proteome</keyword>
<dbReference type="Gene3D" id="3.40.50.300">
    <property type="entry name" value="P-loop containing nucleotide triphosphate hydrolases"/>
    <property type="match status" value="2"/>
</dbReference>
<dbReference type="Proteomes" id="UP000192247">
    <property type="component" value="Unassembled WGS sequence"/>
</dbReference>
<dbReference type="GO" id="GO:0016787">
    <property type="term" value="F:hydrolase activity"/>
    <property type="evidence" value="ECO:0007669"/>
    <property type="project" value="UniProtKB-KW"/>
</dbReference>
<evidence type="ECO:0000313" key="7">
    <source>
        <dbReference type="Proteomes" id="UP000192247"/>
    </source>
</evidence>
<proteinExistence type="predicted"/>
<evidence type="ECO:0000259" key="5">
    <source>
        <dbReference type="Pfam" id="PF13087"/>
    </source>
</evidence>
<feature type="domain" description="DNA2/NAM7 helicase-like C-terminal" evidence="5">
    <location>
        <begin position="29"/>
        <end position="156"/>
    </location>
</feature>
<dbReference type="OrthoDB" id="306218at2759"/>
<accession>A0A1V9XWJ2</accession>
<dbReference type="SUPFAM" id="SSF52540">
    <property type="entry name" value="P-loop containing nucleoside triphosphate hydrolases"/>
    <property type="match status" value="1"/>
</dbReference>
<evidence type="ECO:0000256" key="4">
    <source>
        <dbReference type="ARBA" id="ARBA00022840"/>
    </source>
</evidence>
<protein>
    <submittedName>
        <fullName evidence="6">DNA2 helicase-like</fullName>
    </submittedName>
</protein>
<keyword evidence="4" id="KW-0067">ATP-binding</keyword>
<keyword evidence="1" id="KW-0547">Nucleotide-binding</keyword>
<dbReference type="Pfam" id="PF13087">
    <property type="entry name" value="AAA_12"/>
    <property type="match status" value="1"/>
</dbReference>